<gene>
    <name evidence="5" type="ORF">SY83_08535</name>
</gene>
<dbReference type="Gene3D" id="3.90.79.10">
    <property type="entry name" value="Nucleoside Triphosphate Pyrophosphohydrolase"/>
    <property type="match status" value="1"/>
</dbReference>
<dbReference type="PANTHER" id="PTHR43736">
    <property type="entry name" value="ADP-RIBOSE PYROPHOSPHATASE"/>
    <property type="match status" value="1"/>
</dbReference>
<evidence type="ECO:0000259" key="4">
    <source>
        <dbReference type="PROSITE" id="PS51462"/>
    </source>
</evidence>
<evidence type="ECO:0000256" key="1">
    <source>
        <dbReference type="ARBA" id="ARBA00005582"/>
    </source>
</evidence>
<dbReference type="PROSITE" id="PS51462">
    <property type="entry name" value="NUDIX"/>
    <property type="match status" value="1"/>
</dbReference>
<evidence type="ECO:0000313" key="5">
    <source>
        <dbReference type="EMBL" id="ANE46316.1"/>
    </source>
</evidence>
<keyword evidence="2 3" id="KW-0378">Hydrolase</keyword>
<dbReference type="InterPro" id="IPR015797">
    <property type="entry name" value="NUDIX_hydrolase-like_dom_sf"/>
</dbReference>
<evidence type="ECO:0000313" key="6">
    <source>
        <dbReference type="Proteomes" id="UP000076927"/>
    </source>
</evidence>
<comment type="similarity">
    <text evidence="1 3">Belongs to the Nudix hydrolase family.</text>
</comment>
<proteinExistence type="inferred from homology"/>
<dbReference type="CDD" id="cd04663">
    <property type="entry name" value="NUDIX_Hydrolase"/>
    <property type="match status" value="1"/>
</dbReference>
<dbReference type="KEGG" id="pswu:SY83_08535"/>
<dbReference type="SUPFAM" id="SSF55811">
    <property type="entry name" value="Nudix"/>
    <property type="match status" value="1"/>
</dbReference>
<dbReference type="RefSeq" id="WP_068605855.1">
    <property type="nucleotide sequence ID" value="NZ_CP011388.1"/>
</dbReference>
<dbReference type="PROSITE" id="PS00893">
    <property type="entry name" value="NUDIX_BOX"/>
    <property type="match status" value="1"/>
</dbReference>
<sequence>MDRVLKAYAYITRVHEGRTEVLILKHPEAGNGFQIPKGTVNAGENPEEAVLREMAEETGLSGLKIHSLIGFDQWTDSEGQEQDRYFFHIPIEEERNEWYHLPTGGGKEAGQVFVYFWITRKDEIHLAEGHGDYLDEVLERVVSRA</sequence>
<dbReference type="InterPro" id="IPR000086">
    <property type="entry name" value="NUDIX_hydrolase_dom"/>
</dbReference>
<dbReference type="PATRIC" id="fig|1178515.4.peg.1701"/>
<dbReference type="InterPro" id="IPR020084">
    <property type="entry name" value="NUDIX_hydrolase_CS"/>
</dbReference>
<dbReference type="Pfam" id="PF00293">
    <property type="entry name" value="NUDIX"/>
    <property type="match status" value="1"/>
</dbReference>
<keyword evidence="6" id="KW-1185">Reference proteome</keyword>
<dbReference type="EMBL" id="CP011388">
    <property type="protein sequence ID" value="ANE46316.1"/>
    <property type="molecule type" value="Genomic_DNA"/>
</dbReference>
<dbReference type="InterPro" id="IPR020476">
    <property type="entry name" value="Nudix_hydrolase"/>
</dbReference>
<evidence type="ECO:0000256" key="3">
    <source>
        <dbReference type="RuleBase" id="RU003476"/>
    </source>
</evidence>
<dbReference type="PANTHER" id="PTHR43736:SF1">
    <property type="entry name" value="DIHYDRONEOPTERIN TRIPHOSPHATE DIPHOSPHATASE"/>
    <property type="match status" value="1"/>
</dbReference>
<feature type="domain" description="Nudix hydrolase" evidence="4">
    <location>
        <begin position="2"/>
        <end position="139"/>
    </location>
</feature>
<dbReference type="Proteomes" id="UP000076927">
    <property type="component" value="Chromosome"/>
</dbReference>
<dbReference type="AlphaFoldDB" id="A0A172TH84"/>
<dbReference type="OrthoDB" id="9810648at2"/>
<accession>A0A172TH84</accession>
<organism evidence="5 6">
    <name type="scientific">Paenibacillus swuensis</name>
    <dbReference type="NCBI Taxonomy" id="1178515"/>
    <lineage>
        <taxon>Bacteria</taxon>
        <taxon>Bacillati</taxon>
        <taxon>Bacillota</taxon>
        <taxon>Bacilli</taxon>
        <taxon>Bacillales</taxon>
        <taxon>Paenibacillaceae</taxon>
        <taxon>Paenibacillus</taxon>
    </lineage>
</organism>
<dbReference type="GO" id="GO:0016787">
    <property type="term" value="F:hydrolase activity"/>
    <property type="evidence" value="ECO:0007669"/>
    <property type="project" value="UniProtKB-KW"/>
</dbReference>
<dbReference type="PRINTS" id="PR00502">
    <property type="entry name" value="NUDIXFAMILY"/>
</dbReference>
<reference evidence="5 6" key="1">
    <citation type="submission" date="2015-01" db="EMBL/GenBank/DDBJ databases">
        <title>Paenibacillus swuensis/DY6/whole genome sequencing.</title>
        <authorList>
            <person name="Kim M.K."/>
            <person name="Srinivasan S."/>
            <person name="Lee J.-J."/>
        </authorList>
    </citation>
    <scope>NUCLEOTIDE SEQUENCE [LARGE SCALE GENOMIC DNA]</scope>
    <source>
        <strain evidence="5 6">DY6</strain>
    </source>
</reference>
<name>A0A172TH84_9BACL</name>
<dbReference type="STRING" id="1178515.SY83_08535"/>
<protein>
    <recommendedName>
        <fullName evidence="4">Nudix hydrolase domain-containing protein</fullName>
    </recommendedName>
</protein>
<evidence type="ECO:0000256" key="2">
    <source>
        <dbReference type="ARBA" id="ARBA00022801"/>
    </source>
</evidence>